<dbReference type="Proteomes" id="UP000095751">
    <property type="component" value="Unassembled WGS sequence"/>
</dbReference>
<evidence type="ECO:0000313" key="4">
    <source>
        <dbReference type="Proteomes" id="UP000095751"/>
    </source>
</evidence>
<dbReference type="OrthoDB" id="681301at2759"/>
<reference evidence="3 4" key="1">
    <citation type="submission" date="2016-09" db="EMBL/GenBank/DDBJ databases">
        <title>Extensive genetic diversity and differential bi-allelic expression allows diatom success in the polar Southern Ocean.</title>
        <authorList>
            <consortium name="DOE Joint Genome Institute"/>
            <person name="Mock T."/>
            <person name="Otillar R.P."/>
            <person name="Strauss J."/>
            <person name="Dupont C."/>
            <person name="Frickenhaus S."/>
            <person name="Maumus F."/>
            <person name="Mcmullan M."/>
            <person name="Sanges R."/>
            <person name="Schmutz J."/>
            <person name="Toseland A."/>
            <person name="Valas R."/>
            <person name="Veluchamy A."/>
            <person name="Ward B.J."/>
            <person name="Allen A."/>
            <person name="Barry K."/>
            <person name="Falciatore A."/>
            <person name="Ferrante M."/>
            <person name="Fortunato A.E."/>
            <person name="Gloeckner G."/>
            <person name="Gruber A."/>
            <person name="Hipkin R."/>
            <person name="Janech M."/>
            <person name="Kroth P."/>
            <person name="Leese F."/>
            <person name="Lindquist E."/>
            <person name="Lyon B.R."/>
            <person name="Martin J."/>
            <person name="Mayer C."/>
            <person name="Parker M."/>
            <person name="Quesneville H."/>
            <person name="Raymond J."/>
            <person name="Uhlig C."/>
            <person name="Valentin K.U."/>
            <person name="Worden A.Z."/>
            <person name="Armbrust E.V."/>
            <person name="Bowler C."/>
            <person name="Green B."/>
            <person name="Moulton V."/>
            <person name="Van Oosterhout C."/>
            <person name="Grigoriev I."/>
        </authorList>
    </citation>
    <scope>NUCLEOTIDE SEQUENCE [LARGE SCALE GENOMIC DNA]</scope>
    <source>
        <strain evidence="3 4">CCMP1102</strain>
    </source>
</reference>
<dbReference type="PROSITE" id="PS50800">
    <property type="entry name" value="SAP"/>
    <property type="match status" value="1"/>
</dbReference>
<accession>A0A1E7ENB0</accession>
<name>A0A1E7ENB0_9STRA</name>
<dbReference type="InParanoid" id="A0A1E7ENB0"/>
<dbReference type="SUPFAM" id="SSF68906">
    <property type="entry name" value="SAP domain"/>
    <property type="match status" value="1"/>
</dbReference>
<dbReference type="PROSITE" id="PS50097">
    <property type="entry name" value="BTB"/>
    <property type="match status" value="1"/>
</dbReference>
<evidence type="ECO:0000313" key="3">
    <source>
        <dbReference type="EMBL" id="OEU07442.1"/>
    </source>
</evidence>
<feature type="domain" description="SAP" evidence="2">
    <location>
        <begin position="306"/>
        <end position="340"/>
    </location>
</feature>
<dbReference type="AlphaFoldDB" id="A0A1E7ENB0"/>
<sequence length="358" mass="40755">MDEQILAVMMGFHMDGNHKVTLKDVATELGKQERTKSFRERWSILKNQKGYIGTSKISGAGFFELTPEGIEQAQTDEYKEKNPIWFPRLLTHGEHNNIGAQLYRSIEKTSDITFLIGTSTSRKEFKVHKCILELRAKSLYELILTEEESNSNNEDGNDSTIITLPDTEEKVFDVFLVFLYTGKEPELNKDDEDIAKSILHAANRFGCTDLKLYIESVLVDKILVPSNAIALLFLADSYSCALLKEAAMNMYASKSSDVMESSKEDWTRLKESNDLLVELLVYTNNSGGCKKYSSVVENGDGTLEDVDDFDVTSLRERLEKANLDVDGSRQMLVERWKTYLRPGNNEVNENQNKRQRIE</sequence>
<dbReference type="CDD" id="cd14733">
    <property type="entry name" value="BACK"/>
    <property type="match status" value="1"/>
</dbReference>
<dbReference type="InterPro" id="IPR003034">
    <property type="entry name" value="SAP_dom"/>
</dbReference>
<dbReference type="InterPro" id="IPR011333">
    <property type="entry name" value="SKP1/BTB/POZ_sf"/>
</dbReference>
<dbReference type="CDD" id="cd18186">
    <property type="entry name" value="BTB_POZ_ZBTB_KLHL-like"/>
    <property type="match status" value="1"/>
</dbReference>
<dbReference type="EMBL" id="KV784386">
    <property type="protein sequence ID" value="OEU07442.1"/>
    <property type="molecule type" value="Genomic_DNA"/>
</dbReference>
<dbReference type="Gene3D" id="3.30.710.10">
    <property type="entry name" value="Potassium Channel Kv1.1, Chain A"/>
    <property type="match status" value="1"/>
</dbReference>
<evidence type="ECO:0000259" key="2">
    <source>
        <dbReference type="PROSITE" id="PS50800"/>
    </source>
</evidence>
<organism evidence="3 4">
    <name type="scientific">Fragilariopsis cylindrus CCMP1102</name>
    <dbReference type="NCBI Taxonomy" id="635003"/>
    <lineage>
        <taxon>Eukaryota</taxon>
        <taxon>Sar</taxon>
        <taxon>Stramenopiles</taxon>
        <taxon>Ochrophyta</taxon>
        <taxon>Bacillariophyta</taxon>
        <taxon>Bacillariophyceae</taxon>
        <taxon>Bacillariophycidae</taxon>
        <taxon>Bacillariales</taxon>
        <taxon>Bacillariaceae</taxon>
        <taxon>Fragilariopsis</taxon>
    </lineage>
</organism>
<feature type="domain" description="BTB" evidence="1">
    <location>
        <begin position="110"/>
        <end position="183"/>
    </location>
</feature>
<evidence type="ECO:0000259" key="1">
    <source>
        <dbReference type="PROSITE" id="PS50097"/>
    </source>
</evidence>
<evidence type="ECO:0008006" key="5">
    <source>
        <dbReference type="Google" id="ProtNLM"/>
    </source>
</evidence>
<dbReference type="Gene3D" id="1.10.720.30">
    <property type="entry name" value="SAP domain"/>
    <property type="match status" value="1"/>
</dbReference>
<proteinExistence type="predicted"/>
<dbReference type="SUPFAM" id="SSF54695">
    <property type="entry name" value="POZ domain"/>
    <property type="match status" value="1"/>
</dbReference>
<gene>
    <name evidence="3" type="ORF">FRACYDRAFT_251247</name>
</gene>
<dbReference type="Pfam" id="PF00651">
    <property type="entry name" value="BTB"/>
    <property type="match status" value="1"/>
</dbReference>
<dbReference type="Gene3D" id="1.25.40.420">
    <property type="match status" value="1"/>
</dbReference>
<dbReference type="InterPro" id="IPR036361">
    <property type="entry name" value="SAP_dom_sf"/>
</dbReference>
<keyword evidence="4" id="KW-1185">Reference proteome</keyword>
<dbReference type="PANTHER" id="PTHR24413">
    <property type="entry name" value="SPECKLE-TYPE POZ PROTEIN"/>
    <property type="match status" value="1"/>
</dbReference>
<dbReference type="InterPro" id="IPR000210">
    <property type="entry name" value="BTB/POZ_dom"/>
</dbReference>
<dbReference type="KEGG" id="fcy:FRACYDRAFT_251247"/>
<dbReference type="SMART" id="SM00225">
    <property type="entry name" value="BTB"/>
    <property type="match status" value="1"/>
</dbReference>
<protein>
    <recommendedName>
        <fullName evidence="5">BTB domain-containing protein</fullName>
    </recommendedName>
</protein>